<dbReference type="GO" id="GO:0008973">
    <property type="term" value="F:phosphopentomutase activity"/>
    <property type="evidence" value="ECO:0007669"/>
    <property type="project" value="TreeGrafter"/>
</dbReference>
<evidence type="ECO:0000256" key="2">
    <source>
        <dbReference type="ARBA" id="ARBA00010231"/>
    </source>
</evidence>
<evidence type="ECO:0000259" key="9">
    <source>
        <dbReference type="Pfam" id="PF02880"/>
    </source>
</evidence>
<organism evidence="10 11">
    <name type="scientific">Diutina rugosa</name>
    <name type="common">Yeast</name>
    <name type="synonym">Candida rugosa</name>
    <dbReference type="NCBI Taxonomy" id="5481"/>
    <lineage>
        <taxon>Eukaryota</taxon>
        <taxon>Fungi</taxon>
        <taxon>Dikarya</taxon>
        <taxon>Ascomycota</taxon>
        <taxon>Saccharomycotina</taxon>
        <taxon>Pichiomycetes</taxon>
        <taxon>Debaryomycetaceae</taxon>
        <taxon>Diutina</taxon>
    </lineage>
</organism>
<feature type="domain" description="Alpha-D-phosphohexomutase alpha/beta/alpha" evidence="8">
    <location>
        <begin position="266"/>
        <end position="368"/>
    </location>
</feature>
<dbReference type="InterPro" id="IPR005846">
    <property type="entry name" value="A-D-PHexomutase_a/b/a-III"/>
</dbReference>
<feature type="domain" description="Alpha-D-phosphohexomutase alpha/beta/alpha" evidence="7">
    <location>
        <begin position="69"/>
        <end position="139"/>
    </location>
</feature>
<evidence type="ECO:0000256" key="4">
    <source>
        <dbReference type="ARBA" id="ARBA00022723"/>
    </source>
</evidence>
<accession>A0A642V0R0</accession>
<dbReference type="InterPro" id="IPR016055">
    <property type="entry name" value="A-D-PHexomutase_a/b/a-I/II/III"/>
</dbReference>
<dbReference type="Pfam" id="PF02879">
    <property type="entry name" value="PGM_PMM_II"/>
    <property type="match status" value="1"/>
</dbReference>
<feature type="domain" description="Alpha-D-phosphohexomutase alpha/beta/alpha" evidence="7">
    <location>
        <begin position="168"/>
        <end position="234"/>
    </location>
</feature>
<evidence type="ECO:0000259" key="8">
    <source>
        <dbReference type="Pfam" id="PF02879"/>
    </source>
</evidence>
<dbReference type="GeneID" id="54779631"/>
<evidence type="ECO:0000313" key="10">
    <source>
        <dbReference type="EMBL" id="KAA8906569.1"/>
    </source>
</evidence>
<dbReference type="VEuPathDB" id="FungiDB:DIURU_000978"/>
<dbReference type="InterPro" id="IPR005844">
    <property type="entry name" value="A-D-PHexomutase_a/b/a-I"/>
</dbReference>
<dbReference type="OMA" id="GYCVDPE"/>
<keyword evidence="4" id="KW-0479">Metal-binding</keyword>
<keyword evidence="11" id="KW-1185">Reference proteome</keyword>
<dbReference type="InterPro" id="IPR016066">
    <property type="entry name" value="A-D-PHexomutase_CS"/>
</dbReference>
<proteinExistence type="inferred from homology"/>
<dbReference type="PANTHER" id="PTHR45745:SF1">
    <property type="entry name" value="PHOSPHOGLUCOMUTASE 2B-RELATED"/>
    <property type="match status" value="1"/>
</dbReference>
<dbReference type="GO" id="GO:0006166">
    <property type="term" value="P:purine ribonucleoside salvage"/>
    <property type="evidence" value="ECO:0007669"/>
    <property type="project" value="TreeGrafter"/>
</dbReference>
<comment type="cofactor">
    <cofactor evidence="1">
        <name>Mg(2+)</name>
        <dbReference type="ChEBI" id="CHEBI:18420"/>
    </cofactor>
</comment>
<comment type="similarity">
    <text evidence="2">Belongs to the phosphohexose mutase family.</text>
</comment>
<evidence type="ECO:0000313" key="11">
    <source>
        <dbReference type="Proteomes" id="UP000449547"/>
    </source>
</evidence>
<dbReference type="PANTHER" id="PTHR45745">
    <property type="entry name" value="PHOSPHOMANNOMUTASE 45A"/>
    <property type="match status" value="1"/>
</dbReference>
<dbReference type="Gene3D" id="3.40.120.10">
    <property type="entry name" value="Alpha-D-Glucose-1,6-Bisphosphate, subunit A, domain 3"/>
    <property type="match status" value="3"/>
</dbReference>
<dbReference type="InterPro" id="IPR005845">
    <property type="entry name" value="A-D-PHexomutase_a/b/a-II"/>
</dbReference>
<dbReference type="InterPro" id="IPR036900">
    <property type="entry name" value="A-D-PHexomutase_C_sf"/>
</dbReference>
<dbReference type="Pfam" id="PF02880">
    <property type="entry name" value="PGM_PMM_III"/>
    <property type="match status" value="1"/>
</dbReference>
<dbReference type="GO" id="GO:0005975">
    <property type="term" value="P:carbohydrate metabolic process"/>
    <property type="evidence" value="ECO:0007669"/>
    <property type="project" value="InterPro"/>
</dbReference>
<dbReference type="AlphaFoldDB" id="A0A642V0R0"/>
<gene>
    <name evidence="10" type="ORF">DIURU_000978</name>
</gene>
<evidence type="ECO:0008006" key="12">
    <source>
        <dbReference type="Google" id="ProtNLM"/>
    </source>
</evidence>
<dbReference type="Gene3D" id="3.30.310.50">
    <property type="entry name" value="Alpha-D-phosphohexomutase, C-terminal domain"/>
    <property type="match status" value="1"/>
</dbReference>
<dbReference type="EMBL" id="SWFT01000033">
    <property type="protein sequence ID" value="KAA8906569.1"/>
    <property type="molecule type" value="Genomic_DNA"/>
</dbReference>
<keyword evidence="5" id="KW-0460">Magnesium</keyword>
<dbReference type="GO" id="GO:0000287">
    <property type="term" value="F:magnesium ion binding"/>
    <property type="evidence" value="ECO:0007669"/>
    <property type="project" value="InterPro"/>
</dbReference>
<reference evidence="10 11" key="1">
    <citation type="submission" date="2019-07" db="EMBL/GenBank/DDBJ databases">
        <title>Genome assembly of two rare yeast pathogens: Diutina rugosa and Trichomonascus ciferrii.</title>
        <authorList>
            <person name="Mixao V."/>
            <person name="Saus E."/>
            <person name="Hansen A."/>
            <person name="Lass-Flor C."/>
            <person name="Gabaldon T."/>
        </authorList>
    </citation>
    <scope>NUCLEOTIDE SEQUENCE [LARGE SCALE GENOMIC DNA]</scope>
    <source>
        <strain evidence="10 11">CBS 613</strain>
    </source>
</reference>
<feature type="domain" description="Alpha-D-phosphohexomutase alpha/beta/alpha" evidence="9">
    <location>
        <begin position="377"/>
        <end position="495"/>
    </location>
</feature>
<keyword evidence="6" id="KW-0413">Isomerase</keyword>
<evidence type="ECO:0000256" key="3">
    <source>
        <dbReference type="ARBA" id="ARBA00022553"/>
    </source>
</evidence>
<evidence type="ECO:0000256" key="1">
    <source>
        <dbReference type="ARBA" id="ARBA00001946"/>
    </source>
</evidence>
<dbReference type="SUPFAM" id="SSF53738">
    <property type="entry name" value="Phosphoglucomutase, first 3 domains"/>
    <property type="match status" value="4"/>
</dbReference>
<dbReference type="SUPFAM" id="SSF55957">
    <property type="entry name" value="Phosphoglucomutase, C-terminal domain"/>
    <property type="match status" value="1"/>
</dbReference>
<protein>
    <recommendedName>
        <fullName evidence="12">Phosphoglucomutase</fullName>
    </recommendedName>
</protein>
<evidence type="ECO:0000256" key="5">
    <source>
        <dbReference type="ARBA" id="ARBA00022842"/>
    </source>
</evidence>
<comment type="caution">
    <text evidence="10">The sequence shown here is derived from an EMBL/GenBank/DDBJ whole genome shotgun (WGS) entry which is preliminary data.</text>
</comment>
<keyword evidence="3" id="KW-0597">Phosphoprotein</keyword>
<dbReference type="CDD" id="cd05799">
    <property type="entry name" value="PGM2"/>
    <property type="match status" value="1"/>
</dbReference>
<evidence type="ECO:0000256" key="6">
    <source>
        <dbReference type="ARBA" id="ARBA00023235"/>
    </source>
</evidence>
<dbReference type="Pfam" id="PF02878">
    <property type="entry name" value="PGM_PMM_I"/>
    <property type="match status" value="2"/>
</dbReference>
<sequence>MIVSSRTAFLPCLRIAKYIGRRTLVRAASTLNTMSWLELDPNPATRAEIEKLEAAGNSSAIDSLMSPRIAFGTAGLRSEMAPGFANMNDVTVLQASQGLVDYVKQGPIVVGFDHRHHSRRFAEITAAVVLSRGFDVYYLATTGDVGAETVAVESNQPPKHPYSQGGVVDAHVGGRFSHTPLVPFTIDRVHATAGVMVTASHNPAKDNGYKVYYGNGCQIIPPVDAEIAASIDANLKPWSDAKVSQTLAEGLKSGKLKPCLDEMQQKYIEKLSQSVTMPSLGFDFVYTPMHGVGLDIVAQALPRYFTDYKMHVVDAQAQPDPQFPTVAFPNPEERGALDLASKVASENGVKLVIANDPDADRFSAAILTGNGWRQLTGNEIGFLFAMYIVETTKTDLKKLYMVNSTVSSQILKAMAVVDGFHYVDTLTGFKWIGNKAIDLEKEGYTVPFGYEEAIGFMFATAHDKDGVAAATVFLQLYKHFNHDLEAALAKGYARYGYFQEYNGYYRVPRLTLTNEVFTAIRQSRQPLDPIGDFKTKSYRDLTTGYQSDTPDHKPNLPVDPHSQMITMVLEDPATGHEVRFTARGSGTEPKIKIYCEGKADSESAAKALAKKCWDTLREAWFKPEEHDMTEVA</sequence>
<evidence type="ECO:0000259" key="7">
    <source>
        <dbReference type="Pfam" id="PF02878"/>
    </source>
</evidence>
<dbReference type="Proteomes" id="UP000449547">
    <property type="component" value="Unassembled WGS sequence"/>
</dbReference>
<dbReference type="PROSITE" id="PS00710">
    <property type="entry name" value="PGM_PMM"/>
    <property type="match status" value="1"/>
</dbReference>
<dbReference type="GO" id="GO:0005634">
    <property type="term" value="C:nucleus"/>
    <property type="evidence" value="ECO:0007669"/>
    <property type="project" value="TreeGrafter"/>
</dbReference>
<dbReference type="RefSeq" id="XP_034014210.1">
    <property type="nucleotide sequence ID" value="XM_034159285.1"/>
</dbReference>
<name>A0A642V0R0_DIURU</name>
<dbReference type="OrthoDB" id="8300170at2759"/>